<dbReference type="Proteomes" id="UP000008810">
    <property type="component" value="Chromosome 1"/>
</dbReference>
<dbReference type="PANTHER" id="PTHR31681:SF112">
    <property type="entry name" value="EXPRESSED PROTEIN"/>
    <property type="match status" value="1"/>
</dbReference>
<name>A0A2K2DVS4_BRADI</name>
<protein>
    <submittedName>
        <fullName evidence="2 3">Uncharacterized protein</fullName>
    </submittedName>
</protein>
<dbReference type="RefSeq" id="XP_014752035.2">
    <property type="nucleotide sequence ID" value="XM_014896549.2"/>
</dbReference>
<reference evidence="3" key="3">
    <citation type="submission" date="2018-08" db="UniProtKB">
        <authorList>
            <consortium name="EnsemblPlants"/>
        </authorList>
    </citation>
    <scope>IDENTIFICATION</scope>
    <source>
        <strain evidence="3">cv. Bd21</strain>
    </source>
</reference>
<evidence type="ECO:0000313" key="4">
    <source>
        <dbReference type="Proteomes" id="UP000008810"/>
    </source>
</evidence>
<accession>A0A2K2DVS4</accession>
<evidence type="ECO:0000313" key="2">
    <source>
        <dbReference type="EMBL" id="PNT78378.1"/>
    </source>
</evidence>
<dbReference type="Gramene" id="PNT78378">
    <property type="protein sequence ID" value="PNT78378"/>
    <property type="gene ID" value="BRADI_1g78310v3"/>
</dbReference>
<dbReference type="EnsemblPlants" id="PNT78378">
    <property type="protein sequence ID" value="PNT78378"/>
    <property type="gene ID" value="BRADI_1g78310v3"/>
</dbReference>
<gene>
    <name evidence="3" type="primary">LOC100837352</name>
    <name evidence="2" type="ORF">BRADI_1g78310v3</name>
</gene>
<dbReference type="STRING" id="15368.A0A2K2DVS4"/>
<dbReference type="SUPFAM" id="SSF56399">
    <property type="entry name" value="ADP-ribosylation"/>
    <property type="match status" value="1"/>
</dbReference>
<dbReference type="PANTHER" id="PTHR31681">
    <property type="entry name" value="C2H2-LIKE ZINC FINGER PROTEIN"/>
    <property type="match status" value="1"/>
</dbReference>
<feature type="compositionally biased region" description="Low complexity" evidence="1">
    <location>
        <begin position="103"/>
        <end position="112"/>
    </location>
</feature>
<sequence>MTPTAELCRNQPTPPLFFFYRSSSAMATAWVRSLSCKSTAVADDVYSSPKKRPPPAKGSEALLPAWEKPRSRNQRLDGLARTPKPETEKMMKKKPRDPRQNKLAASSSSSSPAAALLAMTELPEGHSSRRVVELIFASGWGADDSVLPEVEALFRVQATARAAARFEDARRAAARSPGADARCAADGNEMMRFQCLAADGNELLCAAVATCRPGSAAVRTFASSGAAHAAAGAGAGEEGEASSRRRGMLVCRVVAGRVGRAEEDGDCDSVDNGGGELVVLDSRAVLPCFLVVYRAPTCR</sequence>
<dbReference type="EMBL" id="CM000880">
    <property type="protein sequence ID" value="PNT78378.1"/>
    <property type="molecule type" value="Genomic_DNA"/>
</dbReference>
<dbReference type="Gene3D" id="3.90.228.10">
    <property type="match status" value="1"/>
</dbReference>
<keyword evidence="4" id="KW-1185">Reference proteome</keyword>
<dbReference type="ExpressionAtlas" id="A0A2K2DVS4">
    <property type="expression patterns" value="baseline"/>
</dbReference>
<dbReference type="GeneID" id="100837352"/>
<feature type="region of interest" description="Disordered" evidence="1">
    <location>
        <begin position="67"/>
        <end position="112"/>
    </location>
</feature>
<evidence type="ECO:0000313" key="3">
    <source>
        <dbReference type="EnsemblPlants" id="PNT78378"/>
    </source>
</evidence>
<reference evidence="2 3" key="1">
    <citation type="journal article" date="2010" name="Nature">
        <title>Genome sequencing and analysis of the model grass Brachypodium distachyon.</title>
        <authorList>
            <consortium name="International Brachypodium Initiative"/>
        </authorList>
    </citation>
    <scope>NUCLEOTIDE SEQUENCE [LARGE SCALE GENOMIC DNA]</scope>
    <source>
        <strain evidence="2">Bd21</strain>
        <strain evidence="3">cv. Bd21</strain>
    </source>
</reference>
<evidence type="ECO:0000256" key="1">
    <source>
        <dbReference type="SAM" id="MobiDB-lite"/>
    </source>
</evidence>
<reference evidence="2" key="2">
    <citation type="submission" date="2017-06" db="EMBL/GenBank/DDBJ databases">
        <title>WGS assembly of Brachypodium distachyon.</title>
        <authorList>
            <consortium name="The International Brachypodium Initiative"/>
            <person name="Lucas S."/>
            <person name="Harmon-Smith M."/>
            <person name="Lail K."/>
            <person name="Tice H."/>
            <person name="Grimwood J."/>
            <person name="Bruce D."/>
            <person name="Barry K."/>
            <person name="Shu S."/>
            <person name="Lindquist E."/>
            <person name="Wang M."/>
            <person name="Pitluck S."/>
            <person name="Vogel J.P."/>
            <person name="Garvin D.F."/>
            <person name="Mockler T.C."/>
            <person name="Schmutz J."/>
            <person name="Rokhsar D."/>
            <person name="Bevan M.W."/>
        </authorList>
    </citation>
    <scope>NUCLEOTIDE SEQUENCE</scope>
    <source>
        <strain evidence="2">Bd21</strain>
    </source>
</reference>
<dbReference type="OrthoDB" id="9514740at2759"/>
<dbReference type="AlphaFoldDB" id="A0A2K2DVS4"/>
<organism evidence="2">
    <name type="scientific">Brachypodium distachyon</name>
    <name type="common">Purple false brome</name>
    <name type="synonym">Trachynia distachya</name>
    <dbReference type="NCBI Taxonomy" id="15368"/>
    <lineage>
        <taxon>Eukaryota</taxon>
        <taxon>Viridiplantae</taxon>
        <taxon>Streptophyta</taxon>
        <taxon>Embryophyta</taxon>
        <taxon>Tracheophyta</taxon>
        <taxon>Spermatophyta</taxon>
        <taxon>Magnoliopsida</taxon>
        <taxon>Liliopsida</taxon>
        <taxon>Poales</taxon>
        <taxon>Poaceae</taxon>
        <taxon>BOP clade</taxon>
        <taxon>Pooideae</taxon>
        <taxon>Stipodae</taxon>
        <taxon>Brachypodieae</taxon>
        <taxon>Brachypodium</taxon>
    </lineage>
</organism>
<proteinExistence type="predicted"/>